<dbReference type="InterPro" id="IPR047057">
    <property type="entry name" value="MerR_fam"/>
</dbReference>
<keyword evidence="3" id="KW-0238">DNA-binding</keyword>
<accession>A0A6P1TN45</accession>
<keyword evidence="2" id="KW-0805">Transcription regulation</keyword>
<dbReference type="CDD" id="cd00592">
    <property type="entry name" value="HTH_MerR-like"/>
    <property type="match status" value="1"/>
</dbReference>
<dbReference type="Gene3D" id="1.10.1660.10">
    <property type="match status" value="1"/>
</dbReference>
<dbReference type="EMBL" id="CP048000">
    <property type="protein sequence ID" value="QHQ61609.1"/>
    <property type="molecule type" value="Genomic_DNA"/>
</dbReference>
<dbReference type="RefSeq" id="WP_161838434.1">
    <property type="nucleotide sequence ID" value="NZ_CP048000.1"/>
</dbReference>
<dbReference type="Pfam" id="PF13411">
    <property type="entry name" value="MerR_1"/>
    <property type="match status" value="1"/>
</dbReference>
<dbReference type="SMART" id="SM00422">
    <property type="entry name" value="HTH_MERR"/>
    <property type="match status" value="1"/>
</dbReference>
<proteinExistence type="predicted"/>
<evidence type="ECO:0000256" key="3">
    <source>
        <dbReference type="ARBA" id="ARBA00023125"/>
    </source>
</evidence>
<evidence type="ECO:0000259" key="5">
    <source>
        <dbReference type="PROSITE" id="PS50937"/>
    </source>
</evidence>
<protein>
    <submittedName>
        <fullName evidence="6">MerR family transcriptional regulator</fullName>
    </submittedName>
</protein>
<dbReference type="PANTHER" id="PTHR30204:SF69">
    <property type="entry name" value="MERR-FAMILY TRANSCRIPTIONAL REGULATOR"/>
    <property type="match status" value="1"/>
</dbReference>
<evidence type="ECO:0000313" key="7">
    <source>
        <dbReference type="Proteomes" id="UP000464314"/>
    </source>
</evidence>
<evidence type="ECO:0000313" key="6">
    <source>
        <dbReference type="EMBL" id="QHQ61609.1"/>
    </source>
</evidence>
<sequence length="269" mass="31092">MGHTDNKYDTYTIGQVSAITGISRDRLRYYEEKGLLLPDQNNDNNYRNYTICDIDKVLSIEFYLSMNLSMKEIGSIWAGDSYEEISSVLGEREKEITKKIDELQNYLVNIRKGKEACDRIAKNLNQFSIQVMPAFEVLGEMSDYRAYKEYENIHRNKNELRGKPIIHSIKRMLTYSEKGIESNKMLITRNVSKSTSENNKIISFDKCLYTIVEDSINKGDIMQDMFHKCYSYANENQLSGKGFVIISMLLITVNHGNAKSYLEVFAPIE</sequence>
<dbReference type="GO" id="GO:0003677">
    <property type="term" value="F:DNA binding"/>
    <property type="evidence" value="ECO:0007669"/>
    <property type="project" value="UniProtKB-KW"/>
</dbReference>
<dbReference type="AlphaFoldDB" id="A0A6P1TN45"/>
<dbReference type="InterPro" id="IPR000551">
    <property type="entry name" value="MerR-type_HTH_dom"/>
</dbReference>
<dbReference type="KEGG" id="anr:Ana3638_13175"/>
<dbReference type="SUPFAM" id="SSF46955">
    <property type="entry name" value="Putative DNA-binding domain"/>
    <property type="match status" value="1"/>
</dbReference>
<dbReference type="PROSITE" id="PS00552">
    <property type="entry name" value="HTH_MERR_1"/>
    <property type="match status" value="1"/>
</dbReference>
<evidence type="ECO:0000256" key="1">
    <source>
        <dbReference type="ARBA" id="ARBA00022491"/>
    </source>
</evidence>
<evidence type="ECO:0000256" key="4">
    <source>
        <dbReference type="ARBA" id="ARBA00023163"/>
    </source>
</evidence>
<evidence type="ECO:0000256" key="2">
    <source>
        <dbReference type="ARBA" id="ARBA00023015"/>
    </source>
</evidence>
<dbReference type="GO" id="GO:0003700">
    <property type="term" value="F:DNA-binding transcription factor activity"/>
    <property type="evidence" value="ECO:0007669"/>
    <property type="project" value="InterPro"/>
</dbReference>
<keyword evidence="4" id="KW-0804">Transcription</keyword>
<gene>
    <name evidence="6" type="ORF">Ana3638_13175</name>
</gene>
<dbReference type="PROSITE" id="PS50937">
    <property type="entry name" value="HTH_MERR_2"/>
    <property type="match status" value="1"/>
</dbReference>
<name>A0A6P1TN45_9FIRM</name>
<feature type="domain" description="HTH merR-type" evidence="5">
    <location>
        <begin position="10"/>
        <end position="79"/>
    </location>
</feature>
<keyword evidence="7" id="KW-1185">Reference proteome</keyword>
<reference evidence="6 7" key="1">
    <citation type="submission" date="2020-01" db="EMBL/GenBank/DDBJ databases">
        <title>Genome analysis of Anaerocolumna sp. CBA3638.</title>
        <authorList>
            <person name="Kim J."/>
            <person name="Roh S.W."/>
        </authorList>
    </citation>
    <scope>NUCLEOTIDE SEQUENCE [LARGE SCALE GENOMIC DNA]</scope>
    <source>
        <strain evidence="6 7">CBA3638</strain>
    </source>
</reference>
<dbReference type="Proteomes" id="UP000464314">
    <property type="component" value="Chromosome"/>
</dbReference>
<dbReference type="PANTHER" id="PTHR30204">
    <property type="entry name" value="REDOX-CYCLING DRUG-SENSING TRANSCRIPTIONAL ACTIVATOR SOXR"/>
    <property type="match status" value="1"/>
</dbReference>
<organism evidence="6 7">
    <name type="scientific">Anaerocolumna sedimenticola</name>
    <dbReference type="NCBI Taxonomy" id="2696063"/>
    <lineage>
        <taxon>Bacteria</taxon>
        <taxon>Bacillati</taxon>
        <taxon>Bacillota</taxon>
        <taxon>Clostridia</taxon>
        <taxon>Lachnospirales</taxon>
        <taxon>Lachnospiraceae</taxon>
        <taxon>Anaerocolumna</taxon>
    </lineage>
</organism>
<dbReference type="InterPro" id="IPR009061">
    <property type="entry name" value="DNA-bd_dom_put_sf"/>
</dbReference>
<keyword evidence="1" id="KW-0678">Repressor</keyword>